<dbReference type="Gene3D" id="3.30.70.1230">
    <property type="entry name" value="Nucleotide cyclase"/>
    <property type="match status" value="1"/>
</dbReference>
<dbReference type="InterPro" id="IPR001054">
    <property type="entry name" value="A/G_cyclase"/>
</dbReference>
<evidence type="ECO:0000313" key="4">
    <source>
        <dbReference type="Proteomes" id="UP000403266"/>
    </source>
</evidence>
<evidence type="ECO:0000259" key="1">
    <source>
        <dbReference type="PROSITE" id="PS50125"/>
    </source>
</evidence>
<keyword evidence="4" id="KW-1185">Reference proteome</keyword>
<proteinExistence type="predicted"/>
<comment type="caution">
    <text evidence="3">The sequence shown here is derived from an EMBL/GenBank/DDBJ whole genome shotgun (WGS) entry which is preliminary data.</text>
</comment>
<dbReference type="InterPro" id="IPR000835">
    <property type="entry name" value="HTH_MarR-typ"/>
</dbReference>
<name>A0A5N7N7E2_9HYPH</name>
<dbReference type="PROSITE" id="PS50125">
    <property type="entry name" value="GUANYLATE_CYCLASE_2"/>
    <property type="match status" value="1"/>
</dbReference>
<dbReference type="SMART" id="SM00347">
    <property type="entry name" value="HTH_MARR"/>
    <property type="match status" value="1"/>
</dbReference>
<accession>A0A5N7N7E2</accession>
<dbReference type="GO" id="GO:0003700">
    <property type="term" value="F:DNA-binding transcription factor activity"/>
    <property type="evidence" value="ECO:0007669"/>
    <property type="project" value="InterPro"/>
</dbReference>
<dbReference type="AlphaFoldDB" id="A0A5N7N7E2"/>
<dbReference type="SUPFAM" id="SSF46785">
    <property type="entry name" value="Winged helix' DNA-binding domain"/>
    <property type="match status" value="1"/>
</dbReference>
<dbReference type="GO" id="GO:0035556">
    <property type="term" value="P:intracellular signal transduction"/>
    <property type="evidence" value="ECO:0007669"/>
    <property type="project" value="InterPro"/>
</dbReference>
<evidence type="ECO:0000313" key="3">
    <source>
        <dbReference type="EMBL" id="MPR30986.1"/>
    </source>
</evidence>
<dbReference type="SUPFAM" id="SSF55073">
    <property type="entry name" value="Nucleotide cyclase"/>
    <property type="match status" value="1"/>
</dbReference>
<feature type="domain" description="Guanylate cyclase" evidence="1">
    <location>
        <begin position="14"/>
        <end position="128"/>
    </location>
</feature>
<sequence length="329" mass="36431">MTTPAPGIQRRLAAIFCADVAGYTHLMNTDERGTLRLLTSHREITDREIERQGGRIANTAGDSILAEFPSAVDAVQCAITIQERVAAVNEAVPDERRVMFRIGVHVGEAMVRDGDLFGDGVNVAARLEGLAQPGSVCVSGATYDYVHRVLPLVFEDLGLQAVKNLDPIRAYLTRPSGERPSRTTLFDHRRFEIYWARQFQTICMAVMTEVAKTADLKGIDIPVLAAIMDAPGIRLRQLAERVGIEWAVAKRSVARLEQRGFITRAPDTGRSHQRLLSPTSEGTEVRLRLRSAVIVAQDRLMAPLSDQERETLKDLLRRVIEANVSRVNG</sequence>
<dbReference type="InterPro" id="IPR050697">
    <property type="entry name" value="Adenylyl/Guanylyl_Cyclase_3/4"/>
</dbReference>
<dbReference type="PROSITE" id="PS50995">
    <property type="entry name" value="HTH_MARR_2"/>
    <property type="match status" value="1"/>
</dbReference>
<dbReference type="CDD" id="cd07302">
    <property type="entry name" value="CHD"/>
    <property type="match status" value="1"/>
</dbReference>
<dbReference type="GO" id="GO:0004016">
    <property type="term" value="F:adenylate cyclase activity"/>
    <property type="evidence" value="ECO:0007669"/>
    <property type="project" value="UniProtKB-ARBA"/>
</dbReference>
<dbReference type="PANTHER" id="PTHR43081">
    <property type="entry name" value="ADENYLATE CYCLASE, TERMINAL-DIFFERENTIATION SPECIFIC-RELATED"/>
    <property type="match status" value="1"/>
</dbReference>
<evidence type="ECO:0000259" key="2">
    <source>
        <dbReference type="PROSITE" id="PS50995"/>
    </source>
</evidence>
<dbReference type="InterPro" id="IPR029787">
    <property type="entry name" value="Nucleotide_cyclase"/>
</dbReference>
<dbReference type="EMBL" id="VOSK01000506">
    <property type="protein sequence ID" value="MPR30986.1"/>
    <property type="molecule type" value="Genomic_DNA"/>
</dbReference>
<dbReference type="InterPro" id="IPR036390">
    <property type="entry name" value="WH_DNA-bd_sf"/>
</dbReference>
<dbReference type="Proteomes" id="UP000403266">
    <property type="component" value="Unassembled WGS sequence"/>
</dbReference>
<dbReference type="RefSeq" id="WP_152718068.1">
    <property type="nucleotide sequence ID" value="NZ_VOSJ01000336.1"/>
</dbReference>
<dbReference type="Pfam" id="PF12802">
    <property type="entry name" value="MarR_2"/>
    <property type="match status" value="1"/>
</dbReference>
<dbReference type="InterPro" id="IPR036388">
    <property type="entry name" value="WH-like_DNA-bd_sf"/>
</dbReference>
<dbReference type="Pfam" id="PF00211">
    <property type="entry name" value="Guanylate_cyc"/>
    <property type="match status" value="1"/>
</dbReference>
<dbReference type="Gene3D" id="1.10.10.10">
    <property type="entry name" value="Winged helix-like DNA-binding domain superfamily/Winged helix DNA-binding domain"/>
    <property type="match status" value="1"/>
</dbReference>
<dbReference type="GO" id="GO:0006171">
    <property type="term" value="P:cAMP biosynthetic process"/>
    <property type="evidence" value="ECO:0007669"/>
    <property type="project" value="TreeGrafter"/>
</dbReference>
<organism evidence="3 4">
    <name type="scientific">Microvirga tunisiensis</name>
    <dbReference type="NCBI Taxonomy" id="2108360"/>
    <lineage>
        <taxon>Bacteria</taxon>
        <taxon>Pseudomonadati</taxon>
        <taxon>Pseudomonadota</taxon>
        <taxon>Alphaproteobacteria</taxon>
        <taxon>Hyphomicrobiales</taxon>
        <taxon>Methylobacteriaceae</taxon>
        <taxon>Microvirga</taxon>
    </lineage>
</organism>
<dbReference type="OrthoDB" id="9807521at2"/>
<gene>
    <name evidence="3" type="ORF">FS320_40230</name>
</gene>
<dbReference type="PANTHER" id="PTHR43081:SF19">
    <property type="entry name" value="PH-SENSITIVE ADENYLATE CYCLASE RV1264"/>
    <property type="match status" value="1"/>
</dbReference>
<protein>
    <submittedName>
        <fullName evidence="3">MarR family transcriptional regulator</fullName>
    </submittedName>
</protein>
<feature type="domain" description="HTH marR-type" evidence="2">
    <location>
        <begin position="188"/>
        <end position="321"/>
    </location>
</feature>
<reference evidence="3 4" key="1">
    <citation type="journal article" date="2019" name="Syst. Appl. Microbiol.">
        <title>Microvirga tunisiensis sp. nov., a root nodule symbiotic bacterium isolated from Lupinus micranthus and L. luteus grown in Northern Tunisia.</title>
        <authorList>
            <person name="Msaddak A."/>
            <person name="Rejili M."/>
            <person name="Duran D."/>
            <person name="Mars M."/>
            <person name="Palacios J.M."/>
            <person name="Ruiz-Argueso T."/>
            <person name="Rey L."/>
            <person name="Imperial J."/>
        </authorList>
    </citation>
    <scope>NUCLEOTIDE SEQUENCE [LARGE SCALE GENOMIC DNA]</scope>
    <source>
        <strain evidence="3 4">Lmie10</strain>
    </source>
</reference>